<dbReference type="PANTHER" id="PTHR46796">
    <property type="entry name" value="HTH-TYPE TRANSCRIPTIONAL ACTIVATOR RHAS-RELATED"/>
    <property type="match status" value="1"/>
</dbReference>
<dbReference type="AlphaFoldDB" id="A0A7K3VXS4"/>
<dbReference type="Pfam" id="PF20240">
    <property type="entry name" value="DUF6597"/>
    <property type="match status" value="1"/>
</dbReference>
<dbReference type="RefSeq" id="WP_163479854.1">
    <property type="nucleotide sequence ID" value="NZ_JAAGWF010000003.1"/>
</dbReference>
<evidence type="ECO:0000313" key="6">
    <source>
        <dbReference type="Proteomes" id="UP000470246"/>
    </source>
</evidence>
<proteinExistence type="predicted"/>
<keyword evidence="6" id="KW-1185">Reference proteome</keyword>
<dbReference type="EMBL" id="JAAGWF010000003">
    <property type="protein sequence ID" value="NEK56664.1"/>
    <property type="molecule type" value="Genomic_DNA"/>
</dbReference>
<keyword evidence="2" id="KW-0238">DNA-binding</keyword>
<dbReference type="SMART" id="SM00342">
    <property type="entry name" value="HTH_ARAC"/>
    <property type="match status" value="1"/>
</dbReference>
<feature type="domain" description="HTH araC/xylS-type" evidence="4">
    <location>
        <begin position="166"/>
        <end position="263"/>
    </location>
</feature>
<evidence type="ECO:0000256" key="2">
    <source>
        <dbReference type="ARBA" id="ARBA00023125"/>
    </source>
</evidence>
<comment type="caution">
    <text evidence="5">The sequence shown here is derived from an EMBL/GenBank/DDBJ whole genome shotgun (WGS) entry which is preliminary data.</text>
</comment>
<protein>
    <submittedName>
        <fullName evidence="5">AraC family transcriptional regulator</fullName>
    </submittedName>
</protein>
<accession>A0A7K3VXS4</accession>
<dbReference type="InterPro" id="IPR009057">
    <property type="entry name" value="Homeodomain-like_sf"/>
</dbReference>
<sequence>MDDDRPGPTRGILRPAAIPAVYGLDRLPPSPALADLVALYWRVDWALAPGAVHDSLVISHPGVNLSVEPDGVWLTGPVSGTYRRQLTGAATVTAVRFRAAAFRSLVDRPIRELRDRVLPAAELLPLPADLAGRVQAAGDLAAARTVLEEWLRTLPRSAAPELAELDATVELIESDRTIHRVDQLAERTGRSVRGLQRAFADAVGLSAKRLIRAARLREVAERALEGTVDWAAVAVELGYTDQAHLVRDFTAAVGTPPARYARQAAG</sequence>
<dbReference type="SUPFAM" id="SSF46689">
    <property type="entry name" value="Homeodomain-like"/>
    <property type="match status" value="1"/>
</dbReference>
<dbReference type="PROSITE" id="PS01124">
    <property type="entry name" value="HTH_ARAC_FAMILY_2"/>
    <property type="match status" value="1"/>
</dbReference>
<dbReference type="GO" id="GO:0043565">
    <property type="term" value="F:sequence-specific DNA binding"/>
    <property type="evidence" value="ECO:0007669"/>
    <property type="project" value="InterPro"/>
</dbReference>
<keyword evidence="1" id="KW-0805">Transcription regulation</keyword>
<evidence type="ECO:0000256" key="1">
    <source>
        <dbReference type="ARBA" id="ARBA00023015"/>
    </source>
</evidence>
<dbReference type="Gene3D" id="1.10.10.60">
    <property type="entry name" value="Homeodomain-like"/>
    <property type="match status" value="1"/>
</dbReference>
<dbReference type="Pfam" id="PF12833">
    <property type="entry name" value="HTH_18"/>
    <property type="match status" value="1"/>
</dbReference>
<keyword evidence="3" id="KW-0804">Transcription</keyword>
<name>A0A7K3VXS4_9ACTN</name>
<dbReference type="GO" id="GO:0003700">
    <property type="term" value="F:DNA-binding transcription factor activity"/>
    <property type="evidence" value="ECO:0007669"/>
    <property type="project" value="InterPro"/>
</dbReference>
<gene>
    <name evidence="5" type="ORF">GCU56_02085</name>
</gene>
<evidence type="ECO:0000313" key="5">
    <source>
        <dbReference type="EMBL" id="NEK56664.1"/>
    </source>
</evidence>
<reference evidence="5 6" key="1">
    <citation type="submission" date="2020-02" db="EMBL/GenBank/DDBJ databases">
        <title>Geodermatophilus sabuli CPCC 205279 I12A-02694.</title>
        <authorList>
            <person name="Jiang Z."/>
        </authorList>
    </citation>
    <scope>NUCLEOTIDE SEQUENCE [LARGE SCALE GENOMIC DNA]</scope>
    <source>
        <strain evidence="5 6">I12A-02694</strain>
    </source>
</reference>
<dbReference type="InterPro" id="IPR050204">
    <property type="entry name" value="AraC_XylS_family_regulators"/>
</dbReference>
<evidence type="ECO:0000259" key="4">
    <source>
        <dbReference type="PROSITE" id="PS01124"/>
    </source>
</evidence>
<organism evidence="5 6">
    <name type="scientific">Geodermatophilus sabuli</name>
    <dbReference type="NCBI Taxonomy" id="1564158"/>
    <lineage>
        <taxon>Bacteria</taxon>
        <taxon>Bacillati</taxon>
        <taxon>Actinomycetota</taxon>
        <taxon>Actinomycetes</taxon>
        <taxon>Geodermatophilales</taxon>
        <taxon>Geodermatophilaceae</taxon>
        <taxon>Geodermatophilus</taxon>
    </lineage>
</organism>
<dbReference type="PANTHER" id="PTHR46796:SF15">
    <property type="entry name" value="BLL1074 PROTEIN"/>
    <property type="match status" value="1"/>
</dbReference>
<dbReference type="InterPro" id="IPR046532">
    <property type="entry name" value="DUF6597"/>
</dbReference>
<dbReference type="Proteomes" id="UP000470246">
    <property type="component" value="Unassembled WGS sequence"/>
</dbReference>
<evidence type="ECO:0000256" key="3">
    <source>
        <dbReference type="ARBA" id="ARBA00023163"/>
    </source>
</evidence>
<dbReference type="InterPro" id="IPR018060">
    <property type="entry name" value="HTH_AraC"/>
</dbReference>